<name>A0ABU5I2N5_9HYPH</name>
<proteinExistence type="predicted"/>
<dbReference type="RefSeq" id="WP_322187426.1">
    <property type="nucleotide sequence ID" value="NZ_JAXLPB010000003.1"/>
</dbReference>
<dbReference type="SUPFAM" id="SSF158757">
    <property type="entry name" value="SMc04008-like"/>
    <property type="match status" value="1"/>
</dbReference>
<feature type="domain" description="SMc04008-like" evidence="2">
    <location>
        <begin position="27"/>
        <end position="92"/>
    </location>
</feature>
<dbReference type="EMBL" id="JAXLPB010000003">
    <property type="protein sequence ID" value="MDY8109635.1"/>
    <property type="molecule type" value="Genomic_DNA"/>
</dbReference>
<evidence type="ECO:0000259" key="2">
    <source>
        <dbReference type="Pfam" id="PF06844"/>
    </source>
</evidence>
<feature type="region of interest" description="Disordered" evidence="1">
    <location>
        <begin position="77"/>
        <end position="98"/>
    </location>
</feature>
<sequence length="98" mass="11487">MGEARRTELEAAAFRRLRDHLRERTDVQNIDLMNLAGFCRNCLSRWYQEAANERGEAMSKETARQIVYGMPYDEWRERHQSEASPEGQASFAAREPHE</sequence>
<dbReference type="Gene3D" id="1.10.3340.10">
    <property type="entry name" value="SMc04008-like"/>
    <property type="match status" value="1"/>
</dbReference>
<evidence type="ECO:0000313" key="4">
    <source>
        <dbReference type="Proteomes" id="UP001294412"/>
    </source>
</evidence>
<dbReference type="Pfam" id="PF06844">
    <property type="entry name" value="DUF1244"/>
    <property type="match status" value="1"/>
</dbReference>
<organism evidence="3 4">
    <name type="scientific">Fulvimarina uroteuthidis</name>
    <dbReference type="NCBI Taxonomy" id="3098149"/>
    <lineage>
        <taxon>Bacteria</taxon>
        <taxon>Pseudomonadati</taxon>
        <taxon>Pseudomonadota</taxon>
        <taxon>Alphaproteobacteria</taxon>
        <taxon>Hyphomicrobiales</taxon>
        <taxon>Aurantimonadaceae</taxon>
        <taxon>Fulvimarina</taxon>
    </lineage>
</organism>
<dbReference type="InterPro" id="IPR023163">
    <property type="entry name" value="SMc04008-like_domain"/>
</dbReference>
<dbReference type="Proteomes" id="UP001294412">
    <property type="component" value="Unassembled WGS sequence"/>
</dbReference>
<reference evidence="3 4" key="1">
    <citation type="submission" date="2023-12" db="EMBL/GenBank/DDBJ databases">
        <title>Description of Novel Strain Fulvimarina sp. 2208YS6-2-32 isolated from Uroteuthis (Photololigo) edulis.</title>
        <authorList>
            <person name="Park J.-S."/>
        </authorList>
    </citation>
    <scope>NUCLEOTIDE SEQUENCE [LARGE SCALE GENOMIC DNA]</scope>
    <source>
        <strain evidence="3 4">2208YS6-2-32</strain>
    </source>
</reference>
<protein>
    <submittedName>
        <fullName evidence="3">DUF1244 domain-containing protein</fullName>
    </submittedName>
</protein>
<evidence type="ECO:0000256" key="1">
    <source>
        <dbReference type="SAM" id="MobiDB-lite"/>
    </source>
</evidence>
<keyword evidence="4" id="KW-1185">Reference proteome</keyword>
<evidence type="ECO:0000313" key="3">
    <source>
        <dbReference type="EMBL" id="MDY8109635.1"/>
    </source>
</evidence>
<dbReference type="InterPro" id="IPR036810">
    <property type="entry name" value="SMc04008-like_sf"/>
</dbReference>
<accession>A0ABU5I2N5</accession>
<comment type="caution">
    <text evidence="3">The sequence shown here is derived from an EMBL/GenBank/DDBJ whole genome shotgun (WGS) entry which is preliminary data.</text>
</comment>
<gene>
    <name evidence="3" type="ORF">U0C82_10850</name>
</gene>